<accession>A0AB72UAE4</accession>
<evidence type="ECO:0000259" key="10">
    <source>
        <dbReference type="Pfam" id="PF07687"/>
    </source>
</evidence>
<organism evidence="11 12">
    <name type="scientific">Thalassospira xiamenensis M-5 = DSM 17429</name>
    <dbReference type="NCBI Taxonomy" id="1123366"/>
    <lineage>
        <taxon>Bacteria</taxon>
        <taxon>Pseudomonadati</taxon>
        <taxon>Pseudomonadota</taxon>
        <taxon>Alphaproteobacteria</taxon>
        <taxon>Rhodospirillales</taxon>
        <taxon>Thalassospiraceae</taxon>
        <taxon>Thalassospira</taxon>
    </lineage>
</organism>
<dbReference type="PANTHER" id="PTHR43808:SF31">
    <property type="entry name" value="N-ACETYL-L-CITRULLINE DEACETYLASE"/>
    <property type="match status" value="1"/>
</dbReference>
<evidence type="ECO:0000256" key="3">
    <source>
        <dbReference type="ARBA" id="ARBA00022490"/>
    </source>
</evidence>
<dbReference type="PANTHER" id="PTHR43808">
    <property type="entry name" value="ACETYLORNITHINE DEACETYLASE"/>
    <property type="match status" value="1"/>
</dbReference>
<dbReference type="Pfam" id="PF01546">
    <property type="entry name" value="Peptidase_M20"/>
    <property type="match status" value="1"/>
</dbReference>
<dbReference type="SUPFAM" id="SSF53187">
    <property type="entry name" value="Zn-dependent exopeptidases"/>
    <property type="match status" value="1"/>
</dbReference>
<evidence type="ECO:0000256" key="6">
    <source>
        <dbReference type="ARBA" id="ARBA00022723"/>
    </source>
</evidence>
<dbReference type="Proteomes" id="UP000007127">
    <property type="component" value="Chromosome"/>
</dbReference>
<keyword evidence="3" id="KW-0963">Cytoplasm</keyword>
<dbReference type="GO" id="GO:0008777">
    <property type="term" value="F:acetylornithine deacetylase activity"/>
    <property type="evidence" value="ECO:0007669"/>
    <property type="project" value="TreeGrafter"/>
</dbReference>
<evidence type="ECO:0000256" key="1">
    <source>
        <dbReference type="ARBA" id="ARBA00001947"/>
    </source>
</evidence>
<comment type="cofactor">
    <cofactor evidence="1">
        <name>Zn(2+)</name>
        <dbReference type="ChEBI" id="CHEBI:29105"/>
    </cofactor>
</comment>
<dbReference type="InterPro" id="IPR036264">
    <property type="entry name" value="Bact_exopeptidase_dim_dom"/>
</dbReference>
<dbReference type="CDD" id="cd03894">
    <property type="entry name" value="M20_ArgE"/>
    <property type="match status" value="1"/>
</dbReference>
<dbReference type="Gene3D" id="3.40.630.10">
    <property type="entry name" value="Zn peptidases"/>
    <property type="match status" value="1"/>
</dbReference>
<keyword evidence="7" id="KW-0378">Hydrolase</keyword>
<dbReference type="AlphaFoldDB" id="A0AB72UAE4"/>
<dbReference type="SUPFAM" id="SSF55031">
    <property type="entry name" value="Bacterial exopeptidase dimerisation domain"/>
    <property type="match status" value="1"/>
</dbReference>
<evidence type="ECO:0000313" key="11">
    <source>
        <dbReference type="EMBL" id="AJD51143.1"/>
    </source>
</evidence>
<evidence type="ECO:0000256" key="7">
    <source>
        <dbReference type="ARBA" id="ARBA00022801"/>
    </source>
</evidence>
<dbReference type="EMBL" id="CP004388">
    <property type="protein sequence ID" value="AJD51143.1"/>
    <property type="molecule type" value="Genomic_DNA"/>
</dbReference>
<dbReference type="InterPro" id="IPR010169">
    <property type="entry name" value="AcOrn-deacetyl"/>
</dbReference>
<dbReference type="Gene3D" id="3.30.70.360">
    <property type="match status" value="1"/>
</dbReference>
<dbReference type="KEGG" id="txi:TH3_05115"/>
<dbReference type="Pfam" id="PF07687">
    <property type="entry name" value="M20_dimer"/>
    <property type="match status" value="1"/>
</dbReference>
<gene>
    <name evidence="11" type="ORF">TH3_05115</name>
</gene>
<dbReference type="GeneID" id="31926705"/>
<keyword evidence="5" id="KW-0028">Amino-acid biosynthesis</keyword>
<dbReference type="InterPro" id="IPR002933">
    <property type="entry name" value="Peptidase_M20"/>
</dbReference>
<dbReference type="GO" id="GO:0006526">
    <property type="term" value="P:L-arginine biosynthetic process"/>
    <property type="evidence" value="ECO:0007669"/>
    <property type="project" value="UniProtKB-KW"/>
</dbReference>
<feature type="domain" description="Peptidase M20 dimerisation" evidence="10">
    <location>
        <begin position="181"/>
        <end position="290"/>
    </location>
</feature>
<comment type="similarity">
    <text evidence="2">Belongs to the peptidase M20A family. ArgE subfamily.</text>
</comment>
<keyword evidence="8" id="KW-0862">Zinc</keyword>
<protein>
    <submittedName>
        <fullName evidence="11">Acetylornithine deacetylase/succinyl-diaminopimelate desuccinylase-like protein</fullName>
    </submittedName>
</protein>
<evidence type="ECO:0000256" key="4">
    <source>
        <dbReference type="ARBA" id="ARBA00022571"/>
    </source>
</evidence>
<evidence type="ECO:0000256" key="8">
    <source>
        <dbReference type="ARBA" id="ARBA00022833"/>
    </source>
</evidence>
<evidence type="ECO:0000256" key="9">
    <source>
        <dbReference type="ARBA" id="ARBA00023285"/>
    </source>
</evidence>
<dbReference type="RefSeq" id="WP_007090716.1">
    <property type="nucleotide sequence ID" value="NZ_CP004388.1"/>
</dbReference>
<evidence type="ECO:0000256" key="5">
    <source>
        <dbReference type="ARBA" id="ARBA00022605"/>
    </source>
</evidence>
<dbReference type="PROSITE" id="PS00759">
    <property type="entry name" value="ARGE_DAPE_CPG2_2"/>
    <property type="match status" value="1"/>
</dbReference>
<name>A0AB72UAE4_9PROT</name>
<sequence length="395" mass="42929">MSAANTTAMPSAATLDWLAKLISHPSVSLTPNLALIEQAQSYLEGLGYLCAVVFDETRSKANLYATIGPAVDGGVILSGHSDVVPVEGQNWASDPFTTDIRGDKLYGRGACDMKGFLACLLAKAETFKNADLRVPIHLAFTYDEEVGCLGVPSLVEAINALPHKPAMCIVGEPTNMQVITQHKGKYSARAHFTGRSGHSSLPGEGVNAVEFASEFMVFLRRLGQKFRNEGPHDDEFVPNHTTFHSGVIHGGTQLNIIPQNCYVDFEFRNLPNHDRNELKGLIFDYLDNTLIPQMRETYDDVGVEIEVVSDMPGLATGDDEEVTKLVMELTGANTTGKVSFGTEAGVFSAMGDIPTVVCGPGSIEQAHKPDEFIELDQLARCEKFLDRLLAVLVRK</sequence>
<evidence type="ECO:0000256" key="2">
    <source>
        <dbReference type="ARBA" id="ARBA00005691"/>
    </source>
</evidence>
<reference evidence="11 12" key="1">
    <citation type="journal article" date="2012" name="J. Bacteriol.">
        <title>Genome sequence of Thalassospira xiamenensis type strain M-5.</title>
        <authorList>
            <person name="Lai Q."/>
            <person name="Shao Z."/>
        </authorList>
    </citation>
    <scope>NUCLEOTIDE SEQUENCE [LARGE SCALE GENOMIC DNA]</scope>
    <source>
        <strain evidence="11 12">M-5</strain>
    </source>
</reference>
<proteinExistence type="inferred from homology"/>
<keyword evidence="4" id="KW-0055">Arginine biosynthesis</keyword>
<dbReference type="InterPro" id="IPR011650">
    <property type="entry name" value="Peptidase_M20_dimer"/>
</dbReference>
<keyword evidence="6" id="KW-0479">Metal-binding</keyword>
<dbReference type="InterPro" id="IPR050072">
    <property type="entry name" value="Peptidase_M20A"/>
</dbReference>
<evidence type="ECO:0000313" key="12">
    <source>
        <dbReference type="Proteomes" id="UP000007127"/>
    </source>
</evidence>
<dbReference type="NCBIfam" id="NF005710">
    <property type="entry name" value="PRK07522.1"/>
    <property type="match status" value="1"/>
</dbReference>
<dbReference type="GO" id="GO:0046872">
    <property type="term" value="F:metal ion binding"/>
    <property type="evidence" value="ECO:0007669"/>
    <property type="project" value="UniProtKB-KW"/>
</dbReference>
<keyword evidence="9" id="KW-0170">Cobalt</keyword>
<dbReference type="InterPro" id="IPR001261">
    <property type="entry name" value="ArgE/DapE_CS"/>
</dbReference>
<dbReference type="NCBIfam" id="TIGR01892">
    <property type="entry name" value="AcOrn-deacetyl"/>
    <property type="match status" value="1"/>
</dbReference>